<feature type="domain" description="Transcription initiation factor TFIID subunit 12" evidence="7">
    <location>
        <begin position="147"/>
        <end position="208"/>
    </location>
</feature>
<keyword evidence="4" id="KW-0804">Transcription</keyword>
<evidence type="ECO:0000256" key="4">
    <source>
        <dbReference type="ARBA" id="ARBA00023163"/>
    </source>
</evidence>
<organism evidence="8 9">
    <name type="scientific">Calocera viscosa (strain TUFC12733)</name>
    <dbReference type="NCBI Taxonomy" id="1330018"/>
    <lineage>
        <taxon>Eukaryota</taxon>
        <taxon>Fungi</taxon>
        <taxon>Dikarya</taxon>
        <taxon>Basidiomycota</taxon>
        <taxon>Agaricomycotina</taxon>
        <taxon>Dacrymycetes</taxon>
        <taxon>Dacrymycetales</taxon>
        <taxon>Dacrymycetaceae</taxon>
        <taxon>Calocera</taxon>
    </lineage>
</organism>
<keyword evidence="5" id="KW-0539">Nucleus</keyword>
<accession>A0A167IG13</accession>
<dbReference type="InterPro" id="IPR003228">
    <property type="entry name" value="TFIID_TAF12_dom"/>
</dbReference>
<dbReference type="Proteomes" id="UP000076738">
    <property type="component" value="Unassembled WGS sequence"/>
</dbReference>
<dbReference type="PANTHER" id="PTHR12264">
    <property type="entry name" value="TRANSCRIPTION INITIATION FACTOR TFIID SUBUNIT 12"/>
    <property type="match status" value="1"/>
</dbReference>
<dbReference type="GO" id="GO:0017025">
    <property type="term" value="F:TBP-class protein binding"/>
    <property type="evidence" value="ECO:0007669"/>
    <property type="project" value="TreeGrafter"/>
</dbReference>
<dbReference type="Pfam" id="PF03847">
    <property type="entry name" value="TFIID_20kDa"/>
    <property type="match status" value="1"/>
</dbReference>
<dbReference type="PANTHER" id="PTHR12264:SF21">
    <property type="entry name" value="TRANSCRIPTION INITIATION FACTOR TFIID SUBUNIT 12"/>
    <property type="match status" value="1"/>
</dbReference>
<keyword evidence="3" id="KW-0805">Transcription regulation</keyword>
<feature type="compositionally biased region" description="Low complexity" evidence="6">
    <location>
        <begin position="1"/>
        <end position="23"/>
    </location>
</feature>
<dbReference type="Gene3D" id="1.10.20.10">
    <property type="entry name" value="Histone, subunit A"/>
    <property type="match status" value="1"/>
</dbReference>
<evidence type="ECO:0000256" key="2">
    <source>
        <dbReference type="ARBA" id="ARBA00007530"/>
    </source>
</evidence>
<dbReference type="GO" id="GO:0005669">
    <property type="term" value="C:transcription factor TFIID complex"/>
    <property type="evidence" value="ECO:0007669"/>
    <property type="project" value="InterPro"/>
</dbReference>
<feature type="compositionally biased region" description="Low complexity" evidence="6">
    <location>
        <begin position="80"/>
        <end position="101"/>
    </location>
</feature>
<evidence type="ECO:0000313" key="8">
    <source>
        <dbReference type="EMBL" id="KZO92611.1"/>
    </source>
</evidence>
<evidence type="ECO:0000259" key="7">
    <source>
        <dbReference type="Pfam" id="PF03847"/>
    </source>
</evidence>
<evidence type="ECO:0000256" key="5">
    <source>
        <dbReference type="ARBA" id="ARBA00023242"/>
    </source>
</evidence>
<proteinExistence type="inferred from homology"/>
<gene>
    <name evidence="8" type="ORF">CALVIDRAFT_601421</name>
</gene>
<dbReference type="GO" id="GO:0003677">
    <property type="term" value="F:DNA binding"/>
    <property type="evidence" value="ECO:0007669"/>
    <property type="project" value="TreeGrafter"/>
</dbReference>
<feature type="region of interest" description="Disordered" evidence="6">
    <location>
        <begin position="78"/>
        <end position="125"/>
    </location>
</feature>
<dbReference type="GO" id="GO:0046982">
    <property type="term" value="F:protein heterodimerization activity"/>
    <property type="evidence" value="ECO:0007669"/>
    <property type="project" value="InterPro"/>
</dbReference>
<comment type="subcellular location">
    <subcellularLocation>
        <location evidence="1">Nucleus</location>
    </subcellularLocation>
</comment>
<dbReference type="GO" id="GO:0051123">
    <property type="term" value="P:RNA polymerase II preinitiation complex assembly"/>
    <property type="evidence" value="ECO:0007669"/>
    <property type="project" value="TreeGrafter"/>
</dbReference>
<dbReference type="EMBL" id="KV417309">
    <property type="protein sequence ID" value="KZO92611.1"/>
    <property type="molecule type" value="Genomic_DNA"/>
</dbReference>
<evidence type="ECO:0000256" key="1">
    <source>
        <dbReference type="ARBA" id="ARBA00004123"/>
    </source>
</evidence>
<name>A0A167IG13_CALVF</name>
<dbReference type="CDD" id="cd07981">
    <property type="entry name" value="HFD_TAF12"/>
    <property type="match status" value="1"/>
</dbReference>
<evidence type="ECO:0000313" key="9">
    <source>
        <dbReference type="Proteomes" id="UP000076738"/>
    </source>
</evidence>
<dbReference type="STRING" id="1330018.A0A167IG13"/>
<comment type="similarity">
    <text evidence="2">Belongs to the TAF12 family.</text>
</comment>
<protein>
    <recommendedName>
        <fullName evidence="7">Transcription initiation factor TFIID subunit 12 domain-containing protein</fullName>
    </recommendedName>
</protein>
<evidence type="ECO:0000256" key="3">
    <source>
        <dbReference type="ARBA" id="ARBA00023015"/>
    </source>
</evidence>
<dbReference type="InterPro" id="IPR037794">
    <property type="entry name" value="TAF12"/>
</dbReference>
<dbReference type="OrthoDB" id="2193432at2759"/>
<keyword evidence="9" id="KW-1185">Reference proteome</keyword>
<dbReference type="GO" id="GO:0000124">
    <property type="term" value="C:SAGA complex"/>
    <property type="evidence" value="ECO:0007669"/>
    <property type="project" value="InterPro"/>
</dbReference>
<feature type="region of interest" description="Disordered" evidence="6">
    <location>
        <begin position="215"/>
        <end position="243"/>
    </location>
</feature>
<sequence length="243" mass="25853">MSTPSGSGPSSQSSQPSSSGTPTDLLKALDNALAFAASKPEAARQIAEALKSHMPGLVALAQEGRLTQSQFQQLEALMKSGSQPQPQGPGSTSGTNGWTNGRPAGVRQQTAAAQSATTQTPAYPSYYANGAAPVQEYDEKEWLRGTLQQMAYALDPEAVLDREAEELLLDAVFDFVSRTSEFGSRLARHRGSDTLQVKDVQLYLERHLGIRVPGFATEETRQPQPDLPVAASGRGGKPSAARK</sequence>
<evidence type="ECO:0000256" key="6">
    <source>
        <dbReference type="SAM" id="MobiDB-lite"/>
    </source>
</evidence>
<reference evidence="8 9" key="1">
    <citation type="journal article" date="2016" name="Mol. Biol. Evol.">
        <title>Comparative Genomics of Early-Diverging Mushroom-Forming Fungi Provides Insights into the Origins of Lignocellulose Decay Capabilities.</title>
        <authorList>
            <person name="Nagy L.G."/>
            <person name="Riley R."/>
            <person name="Tritt A."/>
            <person name="Adam C."/>
            <person name="Daum C."/>
            <person name="Floudas D."/>
            <person name="Sun H."/>
            <person name="Yadav J.S."/>
            <person name="Pangilinan J."/>
            <person name="Larsson K.H."/>
            <person name="Matsuura K."/>
            <person name="Barry K."/>
            <person name="Labutti K."/>
            <person name="Kuo R."/>
            <person name="Ohm R.A."/>
            <person name="Bhattacharya S.S."/>
            <person name="Shirouzu T."/>
            <person name="Yoshinaga Y."/>
            <person name="Martin F.M."/>
            <person name="Grigoriev I.V."/>
            <person name="Hibbett D.S."/>
        </authorList>
    </citation>
    <scope>NUCLEOTIDE SEQUENCE [LARGE SCALE GENOMIC DNA]</scope>
    <source>
        <strain evidence="8 9">TUFC12733</strain>
    </source>
</reference>
<dbReference type="AlphaFoldDB" id="A0A167IG13"/>
<dbReference type="InterPro" id="IPR009072">
    <property type="entry name" value="Histone-fold"/>
</dbReference>
<feature type="compositionally biased region" description="Low complexity" evidence="6">
    <location>
        <begin position="108"/>
        <end position="120"/>
    </location>
</feature>
<dbReference type="SUPFAM" id="SSF47113">
    <property type="entry name" value="Histone-fold"/>
    <property type="match status" value="1"/>
</dbReference>
<feature type="region of interest" description="Disordered" evidence="6">
    <location>
        <begin position="1"/>
        <end position="25"/>
    </location>
</feature>